<gene>
    <name evidence="2" type="ORF">HZA66_05880</name>
</gene>
<dbReference type="Pfam" id="PF05272">
    <property type="entry name" value="VapE-like_dom"/>
    <property type="match status" value="1"/>
</dbReference>
<evidence type="ECO:0000313" key="3">
    <source>
        <dbReference type="Proteomes" id="UP000782519"/>
    </source>
</evidence>
<evidence type="ECO:0000259" key="1">
    <source>
        <dbReference type="Pfam" id="PF05272"/>
    </source>
</evidence>
<proteinExistence type="predicted"/>
<dbReference type="PANTHER" id="PTHR34985:SF1">
    <property type="entry name" value="SLR0554 PROTEIN"/>
    <property type="match status" value="1"/>
</dbReference>
<dbReference type="Proteomes" id="UP000782519">
    <property type="component" value="Unassembled WGS sequence"/>
</dbReference>
<comment type="caution">
    <text evidence="2">The sequence shown here is derived from an EMBL/GenBank/DDBJ whole genome shotgun (WGS) entry which is preliminary data.</text>
</comment>
<dbReference type="InterPro" id="IPR007936">
    <property type="entry name" value="VapE-like_dom"/>
</dbReference>
<name>A0A933RUP6_RHOPL</name>
<dbReference type="AlphaFoldDB" id="A0A933RUP6"/>
<evidence type="ECO:0000313" key="2">
    <source>
        <dbReference type="EMBL" id="MBI5128950.1"/>
    </source>
</evidence>
<dbReference type="PANTHER" id="PTHR34985">
    <property type="entry name" value="SLR0554 PROTEIN"/>
    <property type="match status" value="1"/>
</dbReference>
<feature type="domain" description="Virulence-associated protein E-like" evidence="1">
    <location>
        <begin position="361"/>
        <end position="567"/>
    </location>
</feature>
<sequence>MLDEPIFNERIAATVSDDDVYALLDWYADHTSNLKVEDIGWDIVRQGNASGCSLDHLATACRSFGDAVYLSLYEIGARGGGFDARDRYLRELRASFDRPRRDADRLIVDLIERLWPDLEVSAHTEAELQRLFDLAEANRARIVADESDCDRENDRLDELFLAAQSIARQRLDWLDVADPADGWKLPPKEVAAIRKIIETEGLPDPPRAGDLFAEWVHGHVESESWAKQMAEYRNDVALRAADLQTEVQRSFFAFSDWQRNAKTNIPEPTNPDNVRVFLRMKMAALRWNQWHQRAEVQERPDLYGQWAPLTDALVNRWMTEAGNTHNQFRPSVELFRRTITTIAQETPFDPVLDRLATLESGWDRVPRLDAWLPRAFGVEDTPYHRAVGRLLIGSIVRRARHPGSKRDEVVILIGPQDTFKSTACRLLSMDDAWFTDSVTFDGSPQNVIPQLFGKLAVELAELDGMAKREVNFVKRFLSTQSDSVTLKYQALASDHGRRCIFIGTSNEDSPLRDATGNRRFLPVRISQAIDIEWLRRCRDQVIGEAAALESAGSLFLLPRDVLTEARANQEGARAESDFEVYLRSWFEQDSGPVYVQPADLSTALKTATGRSVPPNVYGATMRALGFVQATPRLHGGPPVRLWHRGPIEGARRFSTVHMPAVTVNASGLVPLPRPGA</sequence>
<organism evidence="2 3">
    <name type="scientific">Rhodopseudomonas palustris</name>
    <dbReference type="NCBI Taxonomy" id="1076"/>
    <lineage>
        <taxon>Bacteria</taxon>
        <taxon>Pseudomonadati</taxon>
        <taxon>Pseudomonadota</taxon>
        <taxon>Alphaproteobacteria</taxon>
        <taxon>Hyphomicrobiales</taxon>
        <taxon>Nitrobacteraceae</taxon>
        <taxon>Rhodopseudomonas</taxon>
    </lineage>
</organism>
<dbReference type="EMBL" id="JACRJB010000014">
    <property type="protein sequence ID" value="MBI5128950.1"/>
    <property type="molecule type" value="Genomic_DNA"/>
</dbReference>
<protein>
    <recommendedName>
        <fullName evidence="1">Virulence-associated protein E-like domain-containing protein</fullName>
    </recommendedName>
</protein>
<reference evidence="2" key="1">
    <citation type="submission" date="2020-07" db="EMBL/GenBank/DDBJ databases">
        <title>Huge and variable diversity of episymbiotic CPR bacteria and DPANN archaea in groundwater ecosystems.</title>
        <authorList>
            <person name="He C.Y."/>
            <person name="Keren R."/>
            <person name="Whittaker M."/>
            <person name="Farag I.F."/>
            <person name="Doudna J."/>
            <person name="Cate J.H.D."/>
            <person name="Banfield J.F."/>
        </authorList>
    </citation>
    <scope>NUCLEOTIDE SEQUENCE</scope>
    <source>
        <strain evidence="2">NC_groundwater_1818_Pr3_B-0.1um_66_35</strain>
    </source>
</reference>
<accession>A0A933RUP6</accession>